<feature type="transmembrane region" description="Helical" evidence="1">
    <location>
        <begin position="326"/>
        <end position="345"/>
    </location>
</feature>
<proteinExistence type="predicted"/>
<feature type="transmembrane region" description="Helical" evidence="1">
    <location>
        <begin position="205"/>
        <end position="225"/>
    </location>
</feature>
<dbReference type="Pfam" id="PF04235">
    <property type="entry name" value="DUF418"/>
    <property type="match status" value="1"/>
</dbReference>
<dbReference type="InterPro" id="IPR007349">
    <property type="entry name" value="DUF418"/>
</dbReference>
<keyword evidence="1" id="KW-0812">Transmembrane</keyword>
<keyword evidence="1" id="KW-0472">Membrane</keyword>
<keyword evidence="4" id="KW-1185">Reference proteome</keyword>
<feature type="transmembrane region" description="Helical" evidence="1">
    <location>
        <begin position="12"/>
        <end position="32"/>
    </location>
</feature>
<evidence type="ECO:0000313" key="3">
    <source>
        <dbReference type="EMBL" id="MBD8040917.1"/>
    </source>
</evidence>
<sequence>MGNELLRSNERILAIDALRGFAVMGIILLHNIEHFNYYSFPEATSPLLASLDKHLWDMLFFLFSGKAYAIFALLFGFTFYLQSHNCEKRGQDFRNRYMWRLLLLLGFGFINASFFPGEILVLYALLGFVLVPVRHLSDKTVAWIACILMLQPLEWCKVIYACFFPDANPQQMIYSLTEVYPQMKESSLWELIKANLVTGQLASLNWAWCYGRVFQTASLFMAGMLLGRKGLFRLTDETHGKVMHFWLRVGIAALPSAVVLYYLKDFIYSQIANPFMKASMETIWNSWYNLACMLVMVSAFLLLYWTNKGKVQQLLVPYGKMSLTDYISQSLIGSFLYYGYGLGLHRYCGTTYSLLIGIVFFLLQLLFAHWWFRHFKRGPLETIWHKLTWIHAKRK</sequence>
<evidence type="ECO:0000313" key="4">
    <source>
        <dbReference type="Proteomes" id="UP000620874"/>
    </source>
</evidence>
<protein>
    <submittedName>
        <fullName evidence="3">DUF418 domain-containing protein</fullName>
    </submittedName>
</protein>
<feature type="transmembrane region" description="Helical" evidence="1">
    <location>
        <begin position="283"/>
        <end position="305"/>
    </location>
</feature>
<feature type="transmembrane region" description="Helical" evidence="1">
    <location>
        <begin position="101"/>
        <end position="126"/>
    </location>
</feature>
<dbReference type="RefSeq" id="WP_022039976.1">
    <property type="nucleotide sequence ID" value="NZ_JACSPP010000033.1"/>
</dbReference>
<keyword evidence="1" id="KW-1133">Transmembrane helix</keyword>
<accession>A0ABR8Y9T5</accession>
<feature type="transmembrane region" description="Helical" evidence="1">
    <location>
        <begin position="351"/>
        <end position="372"/>
    </location>
</feature>
<dbReference type="PANTHER" id="PTHR30590">
    <property type="entry name" value="INNER MEMBRANE PROTEIN"/>
    <property type="match status" value="1"/>
</dbReference>
<dbReference type="PANTHER" id="PTHR30590:SF2">
    <property type="entry name" value="INNER MEMBRANE PROTEIN"/>
    <property type="match status" value="1"/>
</dbReference>
<feature type="transmembrane region" description="Helical" evidence="1">
    <location>
        <begin position="58"/>
        <end position="81"/>
    </location>
</feature>
<dbReference type="Proteomes" id="UP000620874">
    <property type="component" value="Unassembled WGS sequence"/>
</dbReference>
<feature type="transmembrane region" description="Helical" evidence="1">
    <location>
        <begin position="245"/>
        <end position="263"/>
    </location>
</feature>
<organism evidence="3 4">
    <name type="scientific">Phocaeicola intestinalis</name>
    <dbReference type="NCBI Taxonomy" id="2762212"/>
    <lineage>
        <taxon>Bacteria</taxon>
        <taxon>Pseudomonadati</taxon>
        <taxon>Bacteroidota</taxon>
        <taxon>Bacteroidia</taxon>
        <taxon>Bacteroidales</taxon>
        <taxon>Bacteroidaceae</taxon>
        <taxon>Phocaeicola</taxon>
    </lineage>
</organism>
<evidence type="ECO:0000256" key="1">
    <source>
        <dbReference type="SAM" id="Phobius"/>
    </source>
</evidence>
<feature type="domain" description="DUF418" evidence="2">
    <location>
        <begin position="227"/>
        <end position="390"/>
    </location>
</feature>
<name>A0ABR8Y9T5_9BACT</name>
<dbReference type="EMBL" id="JACSPP010000033">
    <property type="protein sequence ID" value="MBD8040917.1"/>
    <property type="molecule type" value="Genomic_DNA"/>
</dbReference>
<comment type="caution">
    <text evidence="3">The sequence shown here is derived from an EMBL/GenBank/DDBJ whole genome shotgun (WGS) entry which is preliminary data.</text>
</comment>
<dbReference type="InterPro" id="IPR052529">
    <property type="entry name" value="Bact_Transport_Assoc"/>
</dbReference>
<reference evidence="3 4" key="1">
    <citation type="submission" date="2020-08" db="EMBL/GenBank/DDBJ databases">
        <title>A Genomic Blueprint of the Chicken Gut Microbiome.</title>
        <authorList>
            <person name="Gilroy R."/>
            <person name="Ravi A."/>
            <person name="Getino M."/>
            <person name="Pursley I."/>
            <person name="Horton D.L."/>
            <person name="Alikhan N.-F."/>
            <person name="Baker D."/>
            <person name="Gharbi K."/>
            <person name="Hall N."/>
            <person name="Watson M."/>
            <person name="Adriaenssens E.M."/>
            <person name="Foster-Nyarko E."/>
            <person name="Jarju S."/>
            <person name="Secka A."/>
            <person name="Antonio M."/>
            <person name="Oren A."/>
            <person name="Chaudhuri R."/>
            <person name="La Ragione R.M."/>
            <person name="Hildebrand F."/>
            <person name="Pallen M.J."/>
        </authorList>
    </citation>
    <scope>NUCLEOTIDE SEQUENCE [LARGE SCALE GENOMIC DNA]</scope>
    <source>
        <strain evidence="3 4">Sa1CVN1</strain>
    </source>
</reference>
<evidence type="ECO:0000259" key="2">
    <source>
        <dbReference type="Pfam" id="PF04235"/>
    </source>
</evidence>
<gene>
    <name evidence="3" type="ORF">H9625_10810</name>
</gene>